<dbReference type="EMBL" id="AP017378">
    <property type="protein sequence ID" value="BBD09071.1"/>
    <property type="molecule type" value="Genomic_DNA"/>
</dbReference>
<evidence type="ECO:0000256" key="9">
    <source>
        <dbReference type="ARBA" id="ARBA00022777"/>
    </source>
</evidence>
<keyword evidence="6" id="KW-0808">Transferase</keyword>
<dbReference type="Gene3D" id="3.30.450.20">
    <property type="entry name" value="PAS domain"/>
    <property type="match status" value="1"/>
</dbReference>
<dbReference type="CDD" id="cd00082">
    <property type="entry name" value="HisKA"/>
    <property type="match status" value="1"/>
</dbReference>
<reference evidence="16 17" key="1">
    <citation type="journal article" date="2018" name="Sci. Adv.">
        <title>Multi-heme cytochromes provide a pathway for survival in energy-limited environments.</title>
        <authorList>
            <person name="Deng X."/>
            <person name="Dohmae N."/>
            <person name="Nealson K.H."/>
            <person name="Hashimoto K."/>
            <person name="Okamoto A."/>
        </authorList>
    </citation>
    <scope>NUCLEOTIDE SEQUENCE [LARGE SCALE GENOMIC DNA]</scope>
    <source>
        <strain evidence="16 17">IS5</strain>
    </source>
</reference>
<keyword evidence="8" id="KW-0547">Nucleotide-binding</keyword>
<dbReference type="InterPro" id="IPR003661">
    <property type="entry name" value="HisK_dim/P_dom"/>
</dbReference>
<dbReference type="SUPFAM" id="SSF47384">
    <property type="entry name" value="Homodimeric domain of signal transducing histidine kinase"/>
    <property type="match status" value="1"/>
</dbReference>
<evidence type="ECO:0000256" key="8">
    <source>
        <dbReference type="ARBA" id="ARBA00022741"/>
    </source>
</evidence>
<comment type="subcellular location">
    <subcellularLocation>
        <location evidence="2">Cell membrane</location>
        <topology evidence="2">Multi-pass membrane protein</topology>
    </subcellularLocation>
</comment>
<evidence type="ECO:0000259" key="15">
    <source>
        <dbReference type="PROSITE" id="PS50109"/>
    </source>
</evidence>
<evidence type="ECO:0000256" key="1">
    <source>
        <dbReference type="ARBA" id="ARBA00000085"/>
    </source>
</evidence>
<keyword evidence="10" id="KW-0067">ATP-binding</keyword>
<protein>
    <recommendedName>
        <fullName evidence="3">histidine kinase</fullName>
        <ecNumber evidence="3">2.7.13.3</ecNumber>
    </recommendedName>
</protein>
<gene>
    <name evidence="16" type="ORF">DFE_2345</name>
</gene>
<dbReference type="InterPro" id="IPR004358">
    <property type="entry name" value="Sig_transdc_His_kin-like_C"/>
</dbReference>
<evidence type="ECO:0000256" key="13">
    <source>
        <dbReference type="ARBA" id="ARBA00023136"/>
    </source>
</evidence>
<dbReference type="Proteomes" id="UP000269883">
    <property type="component" value="Chromosome"/>
</dbReference>
<dbReference type="GO" id="GO:0005886">
    <property type="term" value="C:plasma membrane"/>
    <property type="evidence" value="ECO:0007669"/>
    <property type="project" value="UniProtKB-SubCell"/>
</dbReference>
<dbReference type="PANTHER" id="PTHR43065:SF46">
    <property type="entry name" value="C4-DICARBOXYLATE TRANSPORT SENSOR PROTEIN DCTB"/>
    <property type="match status" value="1"/>
</dbReference>
<evidence type="ECO:0000313" key="16">
    <source>
        <dbReference type="EMBL" id="BBD09071.1"/>
    </source>
</evidence>
<feature type="domain" description="Histidine kinase" evidence="15">
    <location>
        <begin position="348"/>
        <end position="566"/>
    </location>
</feature>
<dbReference type="InterPro" id="IPR003594">
    <property type="entry name" value="HATPase_dom"/>
</dbReference>
<dbReference type="InterPro" id="IPR036097">
    <property type="entry name" value="HisK_dim/P_sf"/>
</dbReference>
<dbReference type="EC" id="2.7.13.3" evidence="3"/>
<dbReference type="OrthoDB" id="9777714at2"/>
<dbReference type="InterPro" id="IPR036890">
    <property type="entry name" value="HATPase_C_sf"/>
</dbReference>
<dbReference type="SUPFAM" id="SSF55874">
    <property type="entry name" value="ATPase domain of HSP90 chaperone/DNA topoisomerase II/histidine kinase"/>
    <property type="match status" value="1"/>
</dbReference>
<dbReference type="GO" id="GO:0005524">
    <property type="term" value="F:ATP binding"/>
    <property type="evidence" value="ECO:0007669"/>
    <property type="project" value="UniProtKB-KW"/>
</dbReference>
<name>A0A2Z6B0P5_9BACT</name>
<keyword evidence="13 14" id="KW-0472">Membrane</keyword>
<evidence type="ECO:0000256" key="11">
    <source>
        <dbReference type="ARBA" id="ARBA00022989"/>
    </source>
</evidence>
<keyword evidence="7 14" id="KW-0812">Transmembrane</keyword>
<dbReference type="InterPro" id="IPR033479">
    <property type="entry name" value="dCache_1"/>
</dbReference>
<evidence type="ECO:0000256" key="14">
    <source>
        <dbReference type="SAM" id="Phobius"/>
    </source>
</evidence>
<evidence type="ECO:0000256" key="4">
    <source>
        <dbReference type="ARBA" id="ARBA00022475"/>
    </source>
</evidence>
<dbReference type="RefSeq" id="WP_126379735.1">
    <property type="nucleotide sequence ID" value="NZ_AP017378.1"/>
</dbReference>
<keyword evidence="9 16" id="KW-0418">Kinase</keyword>
<keyword evidence="11 14" id="KW-1133">Transmembrane helix</keyword>
<dbReference type="Gene3D" id="3.30.565.10">
    <property type="entry name" value="Histidine kinase-like ATPase, C-terminal domain"/>
    <property type="match status" value="1"/>
</dbReference>
<dbReference type="Pfam" id="PF02518">
    <property type="entry name" value="HATPase_c"/>
    <property type="match status" value="1"/>
</dbReference>
<evidence type="ECO:0000256" key="7">
    <source>
        <dbReference type="ARBA" id="ARBA00022692"/>
    </source>
</evidence>
<evidence type="ECO:0000256" key="5">
    <source>
        <dbReference type="ARBA" id="ARBA00022553"/>
    </source>
</evidence>
<dbReference type="InterPro" id="IPR005467">
    <property type="entry name" value="His_kinase_dom"/>
</dbReference>
<dbReference type="PRINTS" id="PR00344">
    <property type="entry name" value="BCTRLSENSOR"/>
</dbReference>
<dbReference type="SMART" id="SM00388">
    <property type="entry name" value="HisKA"/>
    <property type="match status" value="1"/>
</dbReference>
<keyword evidence="12" id="KW-0902">Two-component regulatory system</keyword>
<dbReference type="SMART" id="SM00387">
    <property type="entry name" value="HATPase_c"/>
    <property type="match status" value="1"/>
</dbReference>
<keyword evidence="4" id="KW-1003">Cell membrane</keyword>
<evidence type="ECO:0000256" key="6">
    <source>
        <dbReference type="ARBA" id="ARBA00022679"/>
    </source>
</evidence>
<evidence type="ECO:0000313" key="17">
    <source>
        <dbReference type="Proteomes" id="UP000269883"/>
    </source>
</evidence>
<dbReference type="KEGG" id="dfl:DFE_2345"/>
<evidence type="ECO:0000256" key="3">
    <source>
        <dbReference type="ARBA" id="ARBA00012438"/>
    </source>
</evidence>
<sequence>MFDEAYYKQLTRTMVLSVVLVSFTPLILISGIVGYEFHTSYRNKVIDHLEEVVEKHKQNIDSFLNERQAEIRVLANSFSFTRLRDPKELQGLLSALQGYHQGMFVDLGLIRSDGIQEAYAGPFRLGKADYSNAQWFKEVMRRKVHISDVFLGLRGVPHFIVAVRMESGERDWVLRATIDFVAFNQLVENIRIGRTGLGFIISNKGEFQTKPRVNVQNEIPAILDLIATQTTQKDVSEEIKPARNVNVSIIRPPAVERDVIIVTTPLKGGEWTLVYRQDADDALESLYHTRNLGLVVFLLGGVAIIVVAVWRSHRVVGRVRQADEEKEMLNEQFIEAGKLASVGELAAGIAHEINNPVAIMVEEGGWISDILSDDVPLSEADRTEIGQSLVQIKTQGARCKEITHKLLSFARKTDATLKAVDLNELIEEMTALSGQRARYANVQIVTNLQSDLPGICASPSEIQQVLLNLINNALDAMSKDGGQLDLSSKAIDSTVHVVVKDTGHGIPQANLARIFDPFYTTKPVGKGTGLGLSICYGIVTKMGGDITVKSTVNKGTTFTVILPQEPRAGSLGTGDDNCSETAQQCSDCKNMNNGGTS</sequence>
<feature type="transmembrane region" description="Helical" evidence="14">
    <location>
        <begin position="292"/>
        <end position="310"/>
    </location>
</feature>
<proteinExistence type="predicted"/>
<dbReference type="GO" id="GO:0000155">
    <property type="term" value="F:phosphorelay sensor kinase activity"/>
    <property type="evidence" value="ECO:0007669"/>
    <property type="project" value="InterPro"/>
</dbReference>
<dbReference type="AlphaFoldDB" id="A0A2Z6B0P5"/>
<dbReference type="PANTHER" id="PTHR43065">
    <property type="entry name" value="SENSOR HISTIDINE KINASE"/>
    <property type="match status" value="1"/>
</dbReference>
<dbReference type="Pfam" id="PF02743">
    <property type="entry name" value="dCache_1"/>
    <property type="match status" value="1"/>
</dbReference>
<accession>A0A2Z6B0P5</accession>
<keyword evidence="17" id="KW-1185">Reference proteome</keyword>
<dbReference type="Gene3D" id="1.10.287.130">
    <property type="match status" value="1"/>
</dbReference>
<organism evidence="16 17">
    <name type="scientific">Desulfovibrio ferrophilus</name>
    <dbReference type="NCBI Taxonomy" id="241368"/>
    <lineage>
        <taxon>Bacteria</taxon>
        <taxon>Pseudomonadati</taxon>
        <taxon>Thermodesulfobacteriota</taxon>
        <taxon>Desulfovibrionia</taxon>
        <taxon>Desulfovibrionales</taxon>
        <taxon>Desulfovibrionaceae</taxon>
        <taxon>Desulfovibrio</taxon>
    </lineage>
</organism>
<dbReference type="PROSITE" id="PS50109">
    <property type="entry name" value="HIS_KIN"/>
    <property type="match status" value="1"/>
</dbReference>
<comment type="catalytic activity">
    <reaction evidence="1">
        <text>ATP + protein L-histidine = ADP + protein N-phospho-L-histidine.</text>
        <dbReference type="EC" id="2.7.13.3"/>
    </reaction>
</comment>
<evidence type="ECO:0000256" key="2">
    <source>
        <dbReference type="ARBA" id="ARBA00004651"/>
    </source>
</evidence>
<keyword evidence="5" id="KW-0597">Phosphoprotein</keyword>
<evidence type="ECO:0000256" key="12">
    <source>
        <dbReference type="ARBA" id="ARBA00023012"/>
    </source>
</evidence>
<feature type="transmembrane region" description="Helical" evidence="14">
    <location>
        <begin position="14"/>
        <end position="35"/>
    </location>
</feature>
<evidence type="ECO:0000256" key="10">
    <source>
        <dbReference type="ARBA" id="ARBA00022840"/>
    </source>
</evidence>